<dbReference type="SMART" id="SM00448">
    <property type="entry name" value="REC"/>
    <property type="match status" value="1"/>
</dbReference>
<feature type="domain" description="Response regulatory" evidence="2">
    <location>
        <begin position="6"/>
        <end position="132"/>
    </location>
</feature>
<keyword evidence="4" id="KW-1185">Reference proteome</keyword>
<dbReference type="AlphaFoldDB" id="K9ZXP9"/>
<dbReference type="RefSeq" id="WP_015233988.1">
    <property type="nucleotide sequence ID" value="NC_019793.1"/>
</dbReference>
<evidence type="ECO:0000313" key="3">
    <source>
        <dbReference type="EMBL" id="AFZ65677.1"/>
    </source>
</evidence>
<dbReference type="HOGENOM" id="CLU_000445_69_17_0"/>
<dbReference type="eggNOG" id="COG0784">
    <property type="taxonomic scope" value="Bacteria"/>
</dbReference>
<dbReference type="KEGG" id="dpd:Deipe_0069"/>
<accession>K9ZXP9</accession>
<organism evidence="3 4">
    <name type="scientific">Deinococcus peraridilitoris (strain DSM 19664 / LMG 22246 / CIP 109416 / KR-200)</name>
    <dbReference type="NCBI Taxonomy" id="937777"/>
    <lineage>
        <taxon>Bacteria</taxon>
        <taxon>Thermotogati</taxon>
        <taxon>Deinococcota</taxon>
        <taxon>Deinococci</taxon>
        <taxon>Deinococcales</taxon>
        <taxon>Deinococcaceae</taxon>
        <taxon>Deinococcus</taxon>
    </lineage>
</organism>
<dbReference type="Proteomes" id="UP000010467">
    <property type="component" value="Chromosome"/>
</dbReference>
<dbReference type="InterPro" id="IPR052893">
    <property type="entry name" value="TCS_response_regulator"/>
</dbReference>
<dbReference type="InterPro" id="IPR001789">
    <property type="entry name" value="Sig_transdc_resp-reg_receiver"/>
</dbReference>
<dbReference type="GO" id="GO:0000160">
    <property type="term" value="P:phosphorelay signal transduction system"/>
    <property type="evidence" value="ECO:0007669"/>
    <property type="project" value="InterPro"/>
</dbReference>
<protein>
    <submittedName>
        <fullName evidence="3">CheY-like receiver domain-containing protein</fullName>
    </submittedName>
</protein>
<evidence type="ECO:0000313" key="4">
    <source>
        <dbReference type="Proteomes" id="UP000010467"/>
    </source>
</evidence>
<reference evidence="4" key="1">
    <citation type="submission" date="2012-03" db="EMBL/GenBank/DDBJ databases">
        <title>Complete sequence of chromosome of Deinococcus peraridilitoris DSM 19664.</title>
        <authorList>
            <person name="Lucas S."/>
            <person name="Copeland A."/>
            <person name="Lapidus A."/>
            <person name="Glavina del Rio T."/>
            <person name="Dalin E."/>
            <person name="Tice H."/>
            <person name="Bruce D."/>
            <person name="Goodwin L."/>
            <person name="Pitluck S."/>
            <person name="Peters L."/>
            <person name="Mikhailova N."/>
            <person name="Lu M."/>
            <person name="Kyrpides N."/>
            <person name="Mavromatis K."/>
            <person name="Ivanova N."/>
            <person name="Brettin T."/>
            <person name="Detter J.C."/>
            <person name="Han C."/>
            <person name="Larimer F."/>
            <person name="Land M."/>
            <person name="Hauser L."/>
            <person name="Markowitz V."/>
            <person name="Cheng J.-F."/>
            <person name="Hugenholtz P."/>
            <person name="Woyke T."/>
            <person name="Wu D."/>
            <person name="Pukall R."/>
            <person name="Steenblock K."/>
            <person name="Brambilla E."/>
            <person name="Klenk H.-P."/>
            <person name="Eisen J.A."/>
        </authorList>
    </citation>
    <scope>NUCLEOTIDE SEQUENCE [LARGE SCALE GENOMIC DNA]</scope>
    <source>
        <strain evidence="4">DSM 19664 / LMG 22246 / CIP 109416 / KR-200</strain>
    </source>
</reference>
<feature type="modified residue" description="4-aspartylphosphate" evidence="1">
    <location>
        <position position="65"/>
    </location>
</feature>
<evidence type="ECO:0000256" key="1">
    <source>
        <dbReference type="PROSITE-ProRule" id="PRU00169"/>
    </source>
</evidence>
<gene>
    <name evidence="3" type="ordered locus">Deipe_0069</name>
</gene>
<dbReference type="PANTHER" id="PTHR44520:SF2">
    <property type="entry name" value="RESPONSE REGULATOR RCP1"/>
    <property type="match status" value="1"/>
</dbReference>
<dbReference type="PATRIC" id="fig|937777.3.peg.74"/>
<sequence>MPIRKRILLVDDNPADLEIAAQAFGLAGITLLDTAHSLEEALEYLQRRGRHSERRTADPTLILLDLNMPGGSGLDLLRHIKSDPLFSLTPVVMLTTSSASSDIEACYRHGANGYVVKPSRFSDFQEVVLSLKSFWLSFNRTATPTSPQNTKWWL</sequence>
<dbReference type="InterPro" id="IPR011006">
    <property type="entry name" value="CheY-like_superfamily"/>
</dbReference>
<dbReference type="SUPFAM" id="SSF52172">
    <property type="entry name" value="CheY-like"/>
    <property type="match status" value="1"/>
</dbReference>
<evidence type="ECO:0000259" key="2">
    <source>
        <dbReference type="PROSITE" id="PS50110"/>
    </source>
</evidence>
<dbReference type="Gene3D" id="3.40.50.2300">
    <property type="match status" value="1"/>
</dbReference>
<dbReference type="STRING" id="937777.Deipe_0069"/>
<name>K9ZXP9_DEIPD</name>
<dbReference type="OrthoDB" id="9785718at2"/>
<keyword evidence="1" id="KW-0597">Phosphoprotein</keyword>
<dbReference type="PANTHER" id="PTHR44520">
    <property type="entry name" value="RESPONSE REGULATOR RCP1-RELATED"/>
    <property type="match status" value="1"/>
</dbReference>
<dbReference type="CDD" id="cd17557">
    <property type="entry name" value="REC_Rcp-like"/>
    <property type="match status" value="1"/>
</dbReference>
<dbReference type="Pfam" id="PF00072">
    <property type="entry name" value="Response_reg"/>
    <property type="match status" value="1"/>
</dbReference>
<dbReference type="PROSITE" id="PS50110">
    <property type="entry name" value="RESPONSE_REGULATORY"/>
    <property type="match status" value="1"/>
</dbReference>
<proteinExistence type="predicted"/>
<dbReference type="EMBL" id="CP003382">
    <property type="protein sequence ID" value="AFZ65677.1"/>
    <property type="molecule type" value="Genomic_DNA"/>
</dbReference>